<dbReference type="AlphaFoldDB" id="A0A0H2RMS3"/>
<keyword evidence="2" id="KW-1185">Reference proteome</keyword>
<protein>
    <recommendedName>
        <fullName evidence="3">BTB domain-containing protein</fullName>
    </recommendedName>
</protein>
<evidence type="ECO:0000313" key="2">
    <source>
        <dbReference type="Proteomes" id="UP000053477"/>
    </source>
</evidence>
<organism evidence="1 2">
    <name type="scientific">Schizopora paradoxa</name>
    <dbReference type="NCBI Taxonomy" id="27342"/>
    <lineage>
        <taxon>Eukaryota</taxon>
        <taxon>Fungi</taxon>
        <taxon>Dikarya</taxon>
        <taxon>Basidiomycota</taxon>
        <taxon>Agaricomycotina</taxon>
        <taxon>Agaricomycetes</taxon>
        <taxon>Hymenochaetales</taxon>
        <taxon>Schizoporaceae</taxon>
        <taxon>Schizopora</taxon>
    </lineage>
</organism>
<reference evidence="1 2" key="1">
    <citation type="submission" date="2015-04" db="EMBL/GenBank/DDBJ databases">
        <title>Complete genome sequence of Schizopora paradoxa KUC8140, a cosmopolitan wood degrader in East Asia.</title>
        <authorList>
            <consortium name="DOE Joint Genome Institute"/>
            <person name="Min B."/>
            <person name="Park H."/>
            <person name="Jang Y."/>
            <person name="Kim J.-J."/>
            <person name="Kim K.H."/>
            <person name="Pangilinan J."/>
            <person name="Lipzen A."/>
            <person name="Riley R."/>
            <person name="Grigoriev I.V."/>
            <person name="Spatafora J.W."/>
            <person name="Choi I.-G."/>
        </authorList>
    </citation>
    <scope>NUCLEOTIDE SEQUENCE [LARGE SCALE GENOMIC DNA]</scope>
    <source>
        <strain evidence="1 2">KUC8140</strain>
    </source>
</reference>
<dbReference type="STRING" id="27342.A0A0H2RMS3"/>
<proteinExistence type="predicted"/>
<dbReference type="Proteomes" id="UP000053477">
    <property type="component" value="Unassembled WGS sequence"/>
</dbReference>
<dbReference type="InParanoid" id="A0A0H2RMS3"/>
<evidence type="ECO:0008006" key="3">
    <source>
        <dbReference type="Google" id="ProtNLM"/>
    </source>
</evidence>
<gene>
    <name evidence="1" type="ORF">SCHPADRAFT_504805</name>
</gene>
<dbReference type="OrthoDB" id="2593747at2759"/>
<sequence length="282" mass="32025">MSHSRRIVPSSTGTGGALARDEEFYVAFITFRVGDLLFRVPRKPFEEKSTAFSDMFKLPQSGPGNDSYNVCSDEDPLRLVGIDQQDFRSFLKVLLRNESPAKLNMSINEWIGALRLATMWDFDAERRKSIDVLDELLDEGALIRKLSIAREFGIQQWLQPICEELTTRTATLAPDQARQLDLGFLDSIHLAREAHLKSILYHIVTKYLQPVCFCGGDLSADRRAVVRSPEWYFQCDSDACKREFTIGDAIRMSPHISKTDIQEDLGQIANSMLVQRLMKSSI</sequence>
<dbReference type="EMBL" id="KQ086018">
    <property type="protein sequence ID" value="KLO10753.1"/>
    <property type="molecule type" value="Genomic_DNA"/>
</dbReference>
<name>A0A0H2RMS3_9AGAM</name>
<evidence type="ECO:0000313" key="1">
    <source>
        <dbReference type="EMBL" id="KLO10753.1"/>
    </source>
</evidence>
<accession>A0A0H2RMS3</accession>